<feature type="domain" description="Predicted membrane protein YciQ-like C-terminal" evidence="4">
    <location>
        <begin position="447"/>
        <end position="553"/>
    </location>
</feature>
<dbReference type="InterPro" id="IPR048389">
    <property type="entry name" value="YciQ-like_C"/>
</dbReference>
<dbReference type="Pfam" id="PF09972">
    <property type="entry name" value="DUF2207"/>
    <property type="match status" value="1"/>
</dbReference>
<dbReference type="EMBL" id="JAGGJX010000001">
    <property type="protein sequence ID" value="MBP1853897.1"/>
    <property type="molecule type" value="Genomic_DNA"/>
</dbReference>
<name>A0ABS4E7I4_9FIRM</name>
<keyword evidence="2" id="KW-1133">Transmembrane helix</keyword>
<evidence type="ECO:0000256" key="2">
    <source>
        <dbReference type="SAM" id="Phobius"/>
    </source>
</evidence>
<dbReference type="Pfam" id="PF20990">
    <property type="entry name" value="DUF2207_C"/>
    <property type="match status" value="2"/>
</dbReference>
<evidence type="ECO:0000313" key="6">
    <source>
        <dbReference type="Proteomes" id="UP000767291"/>
    </source>
</evidence>
<keyword evidence="2" id="KW-0472">Membrane</keyword>
<dbReference type="RefSeq" id="WP_209455512.1">
    <property type="nucleotide sequence ID" value="NZ_BAAACS010000017.1"/>
</dbReference>
<feature type="transmembrane region" description="Helical" evidence="2">
    <location>
        <begin position="446"/>
        <end position="469"/>
    </location>
</feature>
<organism evidence="5 6">
    <name type="scientific">Metaclostridioides mangenotii</name>
    <dbReference type="NCBI Taxonomy" id="1540"/>
    <lineage>
        <taxon>Bacteria</taxon>
        <taxon>Bacillati</taxon>
        <taxon>Bacillota</taxon>
        <taxon>Clostridia</taxon>
        <taxon>Peptostreptococcales</taxon>
        <taxon>Peptostreptococcaceae</taxon>
        <taxon>Metaclostridioides</taxon>
    </lineage>
</organism>
<reference evidence="5 6" key="1">
    <citation type="submission" date="2021-03" db="EMBL/GenBank/DDBJ databases">
        <title>Genomic Encyclopedia of Type Strains, Phase IV (KMG-IV): sequencing the most valuable type-strain genomes for metagenomic binning, comparative biology and taxonomic classification.</title>
        <authorList>
            <person name="Goeker M."/>
        </authorList>
    </citation>
    <scope>NUCLEOTIDE SEQUENCE [LARGE SCALE GENOMIC DNA]</scope>
    <source>
        <strain evidence="5 6">DSM 1289</strain>
    </source>
</reference>
<keyword evidence="6" id="KW-1185">Reference proteome</keyword>
<evidence type="ECO:0000259" key="4">
    <source>
        <dbReference type="Pfam" id="PF20990"/>
    </source>
</evidence>
<comment type="caution">
    <text evidence="5">The sequence shown here is derived from an EMBL/GenBank/DDBJ whole genome shotgun (WGS) entry which is preliminary data.</text>
</comment>
<evidence type="ECO:0000259" key="3">
    <source>
        <dbReference type="Pfam" id="PF09972"/>
    </source>
</evidence>
<feature type="transmembrane region" description="Helical" evidence="2">
    <location>
        <begin position="235"/>
        <end position="253"/>
    </location>
</feature>
<feature type="transmembrane region" description="Helical" evidence="2">
    <location>
        <begin position="407"/>
        <end position="434"/>
    </location>
</feature>
<dbReference type="InterPro" id="IPR018702">
    <property type="entry name" value="DUF2207"/>
</dbReference>
<gene>
    <name evidence="5" type="ORF">J2Z43_000287</name>
</gene>
<feature type="domain" description="DUF2207" evidence="3">
    <location>
        <begin position="33"/>
        <end position="195"/>
    </location>
</feature>
<feature type="transmembrane region" description="Helical" evidence="2">
    <location>
        <begin position="475"/>
        <end position="492"/>
    </location>
</feature>
<feature type="transmembrane region" description="Helical" evidence="2">
    <location>
        <begin position="382"/>
        <end position="401"/>
    </location>
</feature>
<protein>
    <submittedName>
        <fullName evidence="5">Membrane protein YgcG</fullName>
    </submittedName>
</protein>
<evidence type="ECO:0000313" key="5">
    <source>
        <dbReference type="EMBL" id="MBP1853897.1"/>
    </source>
</evidence>
<sequence>MKRFKNHILSLLFLFLIFFTTTSNVFAYESFQMNSYDVVMDIEEDGVIHVKESINMSFFVPSHGLYSEIPIQYKMDFGNGEKNYVFPVKNINVEDHKYSVEYGQESVVIKAGNPDYEFTGKESYVLTYDIYTRDLDLDGLQMLYMNIIPTNIDAHIYNVSFAINMPKKFDTSKINFTSGKYGNENTGNNNVTYHVEGNTIYGAYNKFLSPYEGITIKVNLEDGYFNYPESSGSTTVAMIILGALGALLLLYYIKKGKINKVIPIVSFEPPKGLNSAEIGYVIDGTANNEDTTSLVIEWATKGYLNIHEKGKNSFELEKIKDADNQLEQYEQMLFNKILYKDRVSFEDLKKKNIGEEFQATAAKIAGKFALQDNRIFAGTSGLLKFLAFILSLSVIAITSFLNNYQTYLIVSSALFMAGLISIFFTIVFIPWLFIGKYRYKMKKGKIALLYISLGLINLFILIVYCLRFVELSSTSTAISLFVILICIIILVSPTKRSAKGHVWLEEILGFKDFIKYAEKDRLELLVQEDPTYFYHVLPYAYVLGVSNVWAKKFEQLSIPKPTWYHGSNYDTFSSVLWISSFNRSMGSLRTTTVPIVKQGSSHGGFGNGGSSGGGFSGGGFGGGGRGSW</sequence>
<feature type="region of interest" description="Disordered" evidence="1">
    <location>
        <begin position="605"/>
        <end position="628"/>
    </location>
</feature>
<keyword evidence="2" id="KW-0812">Transmembrane</keyword>
<proteinExistence type="predicted"/>
<evidence type="ECO:0000256" key="1">
    <source>
        <dbReference type="SAM" id="MobiDB-lite"/>
    </source>
</evidence>
<dbReference type="Proteomes" id="UP000767291">
    <property type="component" value="Unassembled WGS sequence"/>
</dbReference>
<feature type="domain" description="Predicted membrane protein YciQ-like C-terminal" evidence="4">
    <location>
        <begin position="266"/>
        <end position="437"/>
    </location>
</feature>
<accession>A0ABS4E7I4</accession>